<name>A0A6M7U1M7_RHILI</name>
<dbReference type="AlphaFoldDB" id="A0A6M7U1M7"/>
<proteinExistence type="predicted"/>
<sequence>MKKLLFASVIAIASAAAMIAPAEARSHVFIGIGGYDNYYGNDYGNDYYNGDYGGRYVYGPYDPYDDGYRYRPRYFHRHHRCHLELVSHWRHHHRIVEEVRVCG</sequence>
<protein>
    <submittedName>
        <fullName evidence="1">Uncharacterized protein</fullName>
    </submittedName>
</protein>
<evidence type="ECO:0000313" key="1">
    <source>
        <dbReference type="EMBL" id="OBQ66731.1"/>
    </source>
</evidence>
<dbReference type="Proteomes" id="UP000093737">
    <property type="component" value="Unassembled WGS sequence"/>
</dbReference>
<dbReference type="EMBL" id="LYTK01000010">
    <property type="protein sequence ID" value="OBQ66731.1"/>
    <property type="molecule type" value="Genomic_DNA"/>
</dbReference>
<organism evidence="1 2">
    <name type="scientific">Rhizobium loti</name>
    <name type="common">Mesorhizobium loti</name>
    <dbReference type="NCBI Taxonomy" id="381"/>
    <lineage>
        <taxon>Bacteria</taxon>
        <taxon>Pseudomonadati</taxon>
        <taxon>Pseudomonadota</taxon>
        <taxon>Alphaproteobacteria</taxon>
        <taxon>Hyphomicrobiales</taxon>
        <taxon>Phyllobacteriaceae</taxon>
        <taxon>Mesorhizobium</taxon>
    </lineage>
</organism>
<accession>A0A6M7U1M7</accession>
<dbReference type="RefSeq" id="WP_056571082.1">
    <property type="nucleotide sequence ID" value="NZ_CP033334.1"/>
</dbReference>
<reference evidence="1 2" key="1">
    <citation type="submission" date="2016-05" db="EMBL/GenBank/DDBJ databases">
        <authorList>
            <person name="Ramsay J.P."/>
        </authorList>
    </citation>
    <scope>NUCLEOTIDE SEQUENCE [LARGE SCALE GENOMIC DNA]</scope>
    <source>
        <strain evidence="1 2">NZP2042</strain>
    </source>
</reference>
<evidence type="ECO:0000313" key="2">
    <source>
        <dbReference type="Proteomes" id="UP000093737"/>
    </source>
</evidence>
<comment type="caution">
    <text evidence="1">The sequence shown here is derived from an EMBL/GenBank/DDBJ whole genome shotgun (WGS) entry which is preliminary data.</text>
</comment>
<gene>
    <name evidence="1" type="ORF">A8145_30425</name>
</gene>